<gene>
    <name evidence="3" type="ORF">SAMN04487998_1714</name>
</gene>
<dbReference type="STRING" id="82805.SAMN04487998_1714"/>
<protein>
    <submittedName>
        <fullName evidence="3">Tetratricopeptide repeat-containing protein</fullName>
    </submittedName>
</protein>
<dbReference type="SUPFAM" id="SSF48452">
    <property type="entry name" value="TPR-like"/>
    <property type="match status" value="1"/>
</dbReference>
<accession>A0A1I0E6D7</accession>
<keyword evidence="4" id="KW-1185">Reference proteome</keyword>
<dbReference type="InterPro" id="IPR049039">
    <property type="entry name" value="RMD1-3_a_helical_rpt"/>
</dbReference>
<feature type="chain" id="PRO_5011680780" evidence="2">
    <location>
        <begin position="33"/>
        <end position="306"/>
    </location>
</feature>
<feature type="signal peptide" evidence="2">
    <location>
        <begin position="1"/>
        <end position="32"/>
    </location>
</feature>
<dbReference type="Proteomes" id="UP000198697">
    <property type="component" value="Unassembled WGS sequence"/>
</dbReference>
<feature type="repeat" description="TPR" evidence="1">
    <location>
        <begin position="241"/>
        <end position="274"/>
    </location>
</feature>
<keyword evidence="2" id="KW-0732">Signal</keyword>
<evidence type="ECO:0000313" key="4">
    <source>
        <dbReference type="Proteomes" id="UP000198697"/>
    </source>
</evidence>
<dbReference type="AlphaFoldDB" id="A0A1I0E6D7"/>
<reference evidence="4" key="1">
    <citation type="submission" date="2016-10" db="EMBL/GenBank/DDBJ databases">
        <authorList>
            <person name="Varghese N."/>
            <person name="Submissions S."/>
        </authorList>
    </citation>
    <scope>NUCLEOTIDE SEQUENCE [LARGE SCALE GENOMIC DNA]</scope>
    <source>
        <strain evidence="4">DSM 15310</strain>
    </source>
</reference>
<dbReference type="PROSITE" id="PS50005">
    <property type="entry name" value="TPR"/>
    <property type="match status" value="1"/>
</dbReference>
<name>A0A1I0E6D7_9BACT</name>
<sequence length="306" mass="34421">MLLYRLPLVRCALLSLLLTGAGVLMCPEQAQAQLRPKRSAAEKAAAATVLAPPCGAPPTSPALRAGLAEAGQLLKSYRESEALGRYEQVLAQAPATYEALWQAAVLSVRIGSRYTDESRRFAYYTAARLYANRALVVCPDGAEGHYAAARVLAAQAPLRPLRSRLLAYREMRPHVYRATELRPDWAEAWQQLGRWHYRVDHYSLPERLYSRLFLGGVPAGGSTLLAIEALRRAYELDSQRIEVAYDLARVYLNRSQYTRARNVLQAAAQLTPVTAEELVISRRCQLLLEQLNRRQRRQHSRLRLTL</sequence>
<evidence type="ECO:0000256" key="2">
    <source>
        <dbReference type="SAM" id="SignalP"/>
    </source>
</evidence>
<evidence type="ECO:0000256" key="1">
    <source>
        <dbReference type="PROSITE-ProRule" id="PRU00339"/>
    </source>
</evidence>
<dbReference type="Gene3D" id="1.25.40.10">
    <property type="entry name" value="Tetratricopeptide repeat domain"/>
    <property type="match status" value="2"/>
</dbReference>
<dbReference type="InterPro" id="IPR011990">
    <property type="entry name" value="TPR-like_helical_dom_sf"/>
</dbReference>
<organism evidence="3 4">
    <name type="scientific">Hymenobacter actinosclerus</name>
    <dbReference type="NCBI Taxonomy" id="82805"/>
    <lineage>
        <taxon>Bacteria</taxon>
        <taxon>Pseudomonadati</taxon>
        <taxon>Bacteroidota</taxon>
        <taxon>Cytophagia</taxon>
        <taxon>Cytophagales</taxon>
        <taxon>Hymenobacteraceae</taxon>
        <taxon>Hymenobacter</taxon>
    </lineage>
</organism>
<evidence type="ECO:0000313" key="3">
    <source>
        <dbReference type="EMBL" id="SET40615.1"/>
    </source>
</evidence>
<dbReference type="InterPro" id="IPR019734">
    <property type="entry name" value="TPR_rpt"/>
</dbReference>
<dbReference type="OrthoDB" id="9813878at2"/>
<dbReference type="EMBL" id="FOHS01000002">
    <property type="protein sequence ID" value="SET40615.1"/>
    <property type="molecule type" value="Genomic_DNA"/>
</dbReference>
<keyword evidence="1" id="KW-0802">TPR repeat</keyword>
<proteinExistence type="predicted"/>
<dbReference type="Pfam" id="PF21033">
    <property type="entry name" value="RMD1-3"/>
    <property type="match status" value="1"/>
</dbReference>